<dbReference type="Proteomes" id="UP001189624">
    <property type="component" value="Chromosome 3"/>
</dbReference>
<evidence type="ECO:0000313" key="2">
    <source>
        <dbReference type="Proteomes" id="UP001189624"/>
    </source>
</evidence>
<accession>A0AA86S0S7</accession>
<dbReference type="Gramene" id="rna-AYBTSS11_LOCUS8030">
    <property type="protein sequence ID" value="CAJ1937448.1"/>
    <property type="gene ID" value="gene-AYBTSS11_LOCUS8030"/>
</dbReference>
<proteinExistence type="predicted"/>
<dbReference type="EMBL" id="OY731400">
    <property type="protein sequence ID" value="CAJ1937448.1"/>
    <property type="molecule type" value="Genomic_DNA"/>
</dbReference>
<name>A0AA86S0S7_9FABA</name>
<gene>
    <name evidence="1" type="ORF">AYBTSS11_LOCUS8030</name>
</gene>
<reference evidence="1" key="1">
    <citation type="submission" date="2023-10" db="EMBL/GenBank/DDBJ databases">
        <authorList>
            <person name="Domelevo Entfellner J.-B."/>
        </authorList>
    </citation>
    <scope>NUCLEOTIDE SEQUENCE</scope>
</reference>
<evidence type="ECO:0000313" key="1">
    <source>
        <dbReference type="EMBL" id="CAJ1937448.1"/>
    </source>
</evidence>
<organism evidence="1 2">
    <name type="scientific">Sphenostylis stenocarpa</name>
    <dbReference type="NCBI Taxonomy" id="92480"/>
    <lineage>
        <taxon>Eukaryota</taxon>
        <taxon>Viridiplantae</taxon>
        <taxon>Streptophyta</taxon>
        <taxon>Embryophyta</taxon>
        <taxon>Tracheophyta</taxon>
        <taxon>Spermatophyta</taxon>
        <taxon>Magnoliopsida</taxon>
        <taxon>eudicotyledons</taxon>
        <taxon>Gunneridae</taxon>
        <taxon>Pentapetalae</taxon>
        <taxon>rosids</taxon>
        <taxon>fabids</taxon>
        <taxon>Fabales</taxon>
        <taxon>Fabaceae</taxon>
        <taxon>Papilionoideae</taxon>
        <taxon>50 kb inversion clade</taxon>
        <taxon>NPAAA clade</taxon>
        <taxon>indigoferoid/millettioid clade</taxon>
        <taxon>Phaseoleae</taxon>
        <taxon>Sphenostylis</taxon>
    </lineage>
</organism>
<dbReference type="AlphaFoldDB" id="A0AA86S0S7"/>
<protein>
    <submittedName>
        <fullName evidence="1">Uncharacterized protein</fullName>
    </submittedName>
</protein>
<keyword evidence="2" id="KW-1185">Reference proteome</keyword>
<sequence>MTLSCDETFSLRSRLRILLKQTETYAFIIPRKLGITKPGINANLVHLVKNLYAQNQTSQREHNKVKTRGYALTFMTASLSN</sequence>